<dbReference type="EMBL" id="NCKV01000089">
    <property type="protein sequence ID" value="RWS31683.1"/>
    <property type="molecule type" value="Genomic_DNA"/>
</dbReference>
<dbReference type="Proteomes" id="UP000288716">
    <property type="component" value="Unassembled WGS sequence"/>
</dbReference>
<dbReference type="GO" id="GO:0034198">
    <property type="term" value="P:cellular response to amino acid starvation"/>
    <property type="evidence" value="ECO:0007669"/>
    <property type="project" value="TreeGrafter"/>
</dbReference>
<organism evidence="2 3">
    <name type="scientific">Leptotrombidium deliense</name>
    <dbReference type="NCBI Taxonomy" id="299467"/>
    <lineage>
        <taxon>Eukaryota</taxon>
        <taxon>Metazoa</taxon>
        <taxon>Ecdysozoa</taxon>
        <taxon>Arthropoda</taxon>
        <taxon>Chelicerata</taxon>
        <taxon>Arachnida</taxon>
        <taxon>Acari</taxon>
        <taxon>Acariformes</taxon>
        <taxon>Trombidiformes</taxon>
        <taxon>Prostigmata</taxon>
        <taxon>Anystina</taxon>
        <taxon>Parasitengona</taxon>
        <taxon>Trombiculoidea</taxon>
        <taxon>Trombiculidae</taxon>
        <taxon>Leptotrombidium</taxon>
    </lineage>
</organism>
<keyword evidence="3" id="KW-1185">Reference proteome</keyword>
<dbReference type="GO" id="GO:1904262">
    <property type="term" value="P:negative regulation of TORC1 signaling"/>
    <property type="evidence" value="ECO:0007669"/>
    <property type="project" value="TreeGrafter"/>
</dbReference>
<protein>
    <recommendedName>
        <fullName evidence="1">Calcineurin-like phosphoesterase domain-containing protein</fullName>
    </recommendedName>
</protein>
<dbReference type="InterPro" id="IPR029052">
    <property type="entry name" value="Metallo-depent_PP-like"/>
</dbReference>
<dbReference type="GO" id="GO:0015629">
    <property type="term" value="C:actin cytoskeleton"/>
    <property type="evidence" value="ECO:0007669"/>
    <property type="project" value="InterPro"/>
</dbReference>
<dbReference type="AlphaFoldDB" id="A0A443SVZ1"/>
<evidence type="ECO:0000313" key="3">
    <source>
        <dbReference type="Proteomes" id="UP000288716"/>
    </source>
</evidence>
<dbReference type="GO" id="GO:0007015">
    <property type="term" value="P:actin filament organization"/>
    <property type="evidence" value="ECO:0007669"/>
    <property type="project" value="InterPro"/>
</dbReference>
<dbReference type="VEuPathDB" id="VectorBase:LDEU000359"/>
<dbReference type="GO" id="GO:0016787">
    <property type="term" value="F:hydrolase activity"/>
    <property type="evidence" value="ECO:0007669"/>
    <property type="project" value="InterPro"/>
</dbReference>
<dbReference type="PANTHER" id="PTHR15435:SF2">
    <property type="entry name" value="KICSTOR COMPLEX PROTEIN KAPTIN"/>
    <property type="match status" value="1"/>
</dbReference>
<dbReference type="InterPro" id="IPR004843">
    <property type="entry name" value="Calcineurin-like_PHP"/>
</dbReference>
<dbReference type="SUPFAM" id="SSF56300">
    <property type="entry name" value="Metallo-dependent phosphatases"/>
    <property type="match status" value="1"/>
</dbReference>
<feature type="domain" description="Calcineurin-like phosphoesterase" evidence="1">
    <location>
        <begin position="51"/>
        <end position="233"/>
    </location>
</feature>
<dbReference type="PANTHER" id="PTHR15435">
    <property type="entry name" value="KICSTOR COMPLEX PROTEIN KAPTIN"/>
    <property type="match status" value="1"/>
</dbReference>
<dbReference type="GO" id="GO:0030027">
    <property type="term" value="C:lamellipodium"/>
    <property type="evidence" value="ECO:0007669"/>
    <property type="project" value="TreeGrafter"/>
</dbReference>
<name>A0A443SVZ1_9ACAR</name>
<evidence type="ECO:0000259" key="1">
    <source>
        <dbReference type="Pfam" id="PF00149"/>
    </source>
</evidence>
<dbReference type="InterPro" id="IPR029982">
    <property type="entry name" value="Kptn"/>
</dbReference>
<dbReference type="Gene3D" id="3.60.21.10">
    <property type="match status" value="1"/>
</dbReference>
<gene>
    <name evidence="2" type="ORF">B4U80_08692</name>
</gene>
<dbReference type="GO" id="GO:0051015">
    <property type="term" value="F:actin filament binding"/>
    <property type="evidence" value="ECO:0007669"/>
    <property type="project" value="TreeGrafter"/>
</dbReference>
<dbReference type="OrthoDB" id="10267127at2759"/>
<proteinExistence type="predicted"/>
<dbReference type="CDD" id="cd00144">
    <property type="entry name" value="MPP_PPP_family"/>
    <property type="match status" value="1"/>
</dbReference>
<dbReference type="STRING" id="299467.A0A443SVZ1"/>
<reference evidence="2 3" key="1">
    <citation type="journal article" date="2018" name="Gigascience">
        <title>Genomes of trombidid mites reveal novel predicted allergens and laterally-transferred genes associated with secondary metabolism.</title>
        <authorList>
            <person name="Dong X."/>
            <person name="Chaisiri K."/>
            <person name="Xia D."/>
            <person name="Armstrong S.D."/>
            <person name="Fang Y."/>
            <person name="Donnelly M.J."/>
            <person name="Kadowaki T."/>
            <person name="McGarry J.W."/>
            <person name="Darby A.C."/>
            <person name="Makepeace B.L."/>
        </authorList>
    </citation>
    <scope>NUCLEOTIDE SEQUENCE [LARGE SCALE GENOMIC DNA]</scope>
    <source>
        <strain evidence="2">UoL-UT</strain>
    </source>
</reference>
<accession>A0A443SVZ1</accession>
<evidence type="ECO:0000313" key="2">
    <source>
        <dbReference type="EMBL" id="RWS31683.1"/>
    </source>
</evidence>
<comment type="caution">
    <text evidence="2">The sequence shown here is derived from an EMBL/GenBank/DDBJ whole genome shotgun (WGS) entry which is preliminary data.</text>
</comment>
<dbReference type="Pfam" id="PF00149">
    <property type="entry name" value="Metallophos"/>
    <property type="match status" value="1"/>
</dbReference>
<sequence>MVVVLEHLLYLFRKTFVKAEAVVNKHPLRIPLPNECHKVLNDEFVDKFDEVLVIGDVHGCFDELNQLLTSTHSQSDKTLKIFVGDLVNKGPKSKEVLDFLMNEGKNHCISVRGNHDEIVIKCFLDYQKDESSLLKKNQWMKELTNEHIDYLISLPYTITLPSLNAVVVHAGLIPGVPYSQMNYNDFVHMRNILFTDYFEGEGIQASASHKKGEPWAQHWPGPLHVYFGHDAKRKLQQHKFATGLDTGCVYGNYLTAIFIKGPRKGSLVSVKANQDYQPVRMESLNYFILPFQSNTYGLSCLQAEEAQTKVLIATVERQIFCVEYSHNQKATFKEVPFTYIPGGADIISIDSFKRSNNCHDYVVGITFVKPSSSLLNSSLDSSSELTDKYYFNIYASWVPLQEFNIDFIAQGCLTLEIDFVPYHLYHTSVFSRLGISEIVWLLSGSDDKIHCFREHKERQCFAEESIENYFPEFNDVNKIVLWMDVYYIKGDSNVSLQRLSAVGCENGSMTVCLTHYSLKTGEICVVSQWKTEFDGPIASVRFYADENQDETSNTQKENKINLLVVNSLETSVVFRGVVSHGLKKLYKLPESQRADCSVTSCIADIDFDSQNEIAIGTFGHVRKDIRIFTHQIYLGAYNI</sequence>